<protein>
    <submittedName>
        <fullName evidence="4">PEP-CTERM protein-sorting domain-containing protein/choice-of-anchor A domain-containing protein</fullName>
    </submittedName>
</protein>
<dbReference type="Pfam" id="PF07589">
    <property type="entry name" value="PEP-CTERM"/>
    <property type="match status" value="1"/>
</dbReference>
<dbReference type="Pfam" id="PF20597">
    <property type="entry name" value="pAdhesive_15"/>
    <property type="match status" value="1"/>
</dbReference>
<feature type="domain" description="Ice-binding protein C-terminal" evidence="2">
    <location>
        <begin position="283"/>
        <end position="306"/>
    </location>
</feature>
<feature type="signal peptide" evidence="1">
    <location>
        <begin position="1"/>
        <end position="27"/>
    </location>
</feature>
<dbReference type="EMBL" id="FZOS01000008">
    <property type="protein sequence ID" value="SNS52295.1"/>
    <property type="molecule type" value="Genomic_DNA"/>
</dbReference>
<reference evidence="5" key="1">
    <citation type="submission" date="2017-06" db="EMBL/GenBank/DDBJ databases">
        <authorList>
            <person name="Varghese N."/>
            <person name="Submissions S."/>
        </authorList>
    </citation>
    <scope>NUCLEOTIDE SEQUENCE [LARGE SCALE GENOMIC DNA]</scope>
    <source>
        <strain evidence="5">LNB2</strain>
    </source>
</reference>
<name>A0A239F663_9SPHN</name>
<evidence type="ECO:0000313" key="4">
    <source>
        <dbReference type="EMBL" id="SNS52295.1"/>
    </source>
</evidence>
<sequence length="316" mass="31207">MALTVIRRAAMVACAATAMIGATAAQAALVDLTGYNAFVLGSYTGFNSDVEGRLAAGGSVSLTNYAVGSALGSAANGTNSLIAGGGLAATNGQLFNGNAVVAGGSSLTSFNIANGTLSNGPSPIDFTAQGVSINALADQLGTLGVNGSTVAQWGGVTLTGAQSGLNIFTLDASVLSGANNFTIIAPTGSQVLVNVTGGAASLQNMGFNLNGVAASNVLLNFYEAGSLSMNGIGIHGSVLAPGAAVNFNNGQLNGLLVAGSFYGSGELHNKGYTGGLLTSNTAPVPEPASWAMMIAGFGLIGTAIRRARFTERTIFV</sequence>
<evidence type="ECO:0000256" key="1">
    <source>
        <dbReference type="SAM" id="SignalP"/>
    </source>
</evidence>
<keyword evidence="1" id="KW-0732">Signal</keyword>
<dbReference type="RefSeq" id="WP_179220780.1">
    <property type="nucleotide sequence ID" value="NZ_FZOS01000008.1"/>
</dbReference>
<dbReference type="NCBIfam" id="NF035944">
    <property type="entry name" value="PEPxxWA-CTERM"/>
    <property type="match status" value="1"/>
</dbReference>
<feature type="chain" id="PRO_5012895960" evidence="1">
    <location>
        <begin position="28"/>
        <end position="316"/>
    </location>
</feature>
<dbReference type="InterPro" id="IPR013424">
    <property type="entry name" value="Ice-binding_C"/>
</dbReference>
<accession>A0A239F663</accession>
<evidence type="ECO:0000259" key="2">
    <source>
        <dbReference type="Pfam" id="PF07589"/>
    </source>
</evidence>
<dbReference type="AlphaFoldDB" id="A0A239F663"/>
<organism evidence="4 5">
    <name type="scientific">Edaphosphingomonas laterariae</name>
    <dbReference type="NCBI Taxonomy" id="861865"/>
    <lineage>
        <taxon>Bacteria</taxon>
        <taxon>Pseudomonadati</taxon>
        <taxon>Pseudomonadota</taxon>
        <taxon>Alphaproteobacteria</taxon>
        <taxon>Sphingomonadales</taxon>
        <taxon>Rhizorhabdaceae</taxon>
        <taxon>Edaphosphingomonas</taxon>
    </lineage>
</organism>
<gene>
    <name evidence="4" type="ORF">SAMN06295912_10881</name>
</gene>
<proteinExistence type="predicted"/>
<dbReference type="Proteomes" id="UP000198281">
    <property type="component" value="Unassembled WGS sequence"/>
</dbReference>
<keyword evidence="5" id="KW-1185">Reference proteome</keyword>
<evidence type="ECO:0000259" key="3">
    <source>
        <dbReference type="Pfam" id="PF20597"/>
    </source>
</evidence>
<dbReference type="NCBIfam" id="TIGR04215">
    <property type="entry name" value="choice_anch_A"/>
    <property type="match status" value="1"/>
</dbReference>
<dbReference type="NCBIfam" id="TIGR02595">
    <property type="entry name" value="PEP_CTERM"/>
    <property type="match status" value="1"/>
</dbReference>
<feature type="domain" description="Choice-of-anchor A" evidence="3">
    <location>
        <begin position="31"/>
        <end position="269"/>
    </location>
</feature>
<evidence type="ECO:0000313" key="5">
    <source>
        <dbReference type="Proteomes" id="UP000198281"/>
    </source>
</evidence>
<dbReference type="InterPro" id="IPR026588">
    <property type="entry name" value="Choice_anch_A"/>
</dbReference>